<dbReference type="RefSeq" id="XP_028464776.1">
    <property type="nucleotide sequence ID" value="XM_028607283.1"/>
</dbReference>
<accession>A0A3N2PR65</accession>
<keyword evidence="2" id="KW-1185">Reference proteome</keyword>
<evidence type="ECO:0000313" key="1">
    <source>
        <dbReference type="EMBL" id="ROT36970.1"/>
    </source>
</evidence>
<proteinExistence type="predicted"/>
<protein>
    <submittedName>
        <fullName evidence="1">Uncharacterized protein</fullName>
    </submittedName>
</protein>
<organism evidence="1 2">
    <name type="scientific">Sodiomyces alkalinus (strain CBS 110278 / VKM F-3762 / F11)</name>
    <name type="common">Alkaliphilic filamentous fungus</name>
    <dbReference type="NCBI Taxonomy" id="1314773"/>
    <lineage>
        <taxon>Eukaryota</taxon>
        <taxon>Fungi</taxon>
        <taxon>Dikarya</taxon>
        <taxon>Ascomycota</taxon>
        <taxon>Pezizomycotina</taxon>
        <taxon>Sordariomycetes</taxon>
        <taxon>Hypocreomycetidae</taxon>
        <taxon>Glomerellales</taxon>
        <taxon>Plectosphaerellaceae</taxon>
        <taxon>Sodiomyces</taxon>
    </lineage>
</organism>
<dbReference type="Proteomes" id="UP000272025">
    <property type="component" value="Unassembled WGS sequence"/>
</dbReference>
<dbReference type="EMBL" id="ML119058">
    <property type="protein sequence ID" value="ROT36970.1"/>
    <property type="molecule type" value="Genomic_DNA"/>
</dbReference>
<dbReference type="GeneID" id="39575761"/>
<gene>
    <name evidence="1" type="ORF">SODALDRAFT_211974</name>
</gene>
<evidence type="ECO:0000313" key="2">
    <source>
        <dbReference type="Proteomes" id="UP000272025"/>
    </source>
</evidence>
<name>A0A3N2PR65_SODAK</name>
<reference evidence="1 2" key="1">
    <citation type="journal article" date="2018" name="Mol. Ecol.">
        <title>The obligate alkalophilic soda-lake fungus Sodiomyces alkalinus has shifted to a protein diet.</title>
        <authorList>
            <person name="Grum-Grzhimaylo A.A."/>
            <person name="Falkoski D.L."/>
            <person name="van den Heuvel J."/>
            <person name="Valero-Jimenez C.A."/>
            <person name="Min B."/>
            <person name="Choi I.G."/>
            <person name="Lipzen A."/>
            <person name="Daum C.G."/>
            <person name="Aanen D.K."/>
            <person name="Tsang A."/>
            <person name="Henrissat B."/>
            <person name="Bilanenko E.N."/>
            <person name="de Vries R.P."/>
            <person name="van Kan J.A.L."/>
            <person name="Grigoriev I.V."/>
            <person name="Debets A.J.M."/>
        </authorList>
    </citation>
    <scope>NUCLEOTIDE SEQUENCE [LARGE SCALE GENOMIC DNA]</scope>
    <source>
        <strain evidence="1 2">F11</strain>
    </source>
</reference>
<dbReference type="AlphaFoldDB" id="A0A3N2PR65"/>
<sequence length="152" mass="16890">MPRYDAVVDSTRRIGAPRRPSSSKPVGRCHPSLSLRFHAQALVSIVVAVSSSSGRSRFSCYIKGLQGQAKMKKKKKSLPLYLVSCTPSSLLRRPLFVPSWTWYRFPNAVLMVVVVDMYFARRKWRASVSEAGVLSERGGDMYTSLVVAVHAG</sequence>